<name>A0A9D1HIM8_9FIRM</name>
<accession>A0A9D1HIM8</accession>
<dbReference type="InterPro" id="IPR011990">
    <property type="entry name" value="TPR-like_helical_dom_sf"/>
</dbReference>
<protein>
    <recommendedName>
        <fullName evidence="4">Tetratricopeptide repeat protein</fullName>
    </recommendedName>
</protein>
<dbReference type="Proteomes" id="UP000824124">
    <property type="component" value="Unassembled WGS sequence"/>
</dbReference>
<dbReference type="EMBL" id="DVMH01000005">
    <property type="protein sequence ID" value="HIU09807.1"/>
    <property type="molecule type" value="Genomic_DNA"/>
</dbReference>
<comment type="caution">
    <text evidence="2">The sequence shown here is derived from an EMBL/GenBank/DDBJ whole genome shotgun (WGS) entry which is preliminary data.</text>
</comment>
<gene>
    <name evidence="2" type="ORF">IAB00_00920</name>
</gene>
<feature type="compositionally biased region" description="Acidic residues" evidence="1">
    <location>
        <begin position="308"/>
        <end position="324"/>
    </location>
</feature>
<sequence length="324" mass="35496">MLVVFILLLAGLLISYGHFGGNTTYTAADYEKMVADAREAYAANSSDPATVQALASILADYAAFLNDDKADQETVKAVDDEALKYYNEYYGLMVLDATESYQAEQNYANAYMVASYLQQRAQVQSMMDGMDGKAISDQANQWMVTAMTHRIDELNADLAENSTDHTIIADLADATAALAYYQHELDAEVDIDAAYLEAIDLCEQAIENCGNDVEPAVKASYYQKAANYAENTGNNVLAEEYYRMSLETAPADYDANVALAAFLLGDNRYDETIELLTAYRETLSDDDANAANIDSSIEYVEALKEAAENPDTDTEDDNNSGDAN</sequence>
<organism evidence="2 3">
    <name type="scientific">Candidatus Avidehalobacter gallistercoris</name>
    <dbReference type="NCBI Taxonomy" id="2840694"/>
    <lineage>
        <taxon>Bacteria</taxon>
        <taxon>Bacillati</taxon>
        <taxon>Bacillota</taxon>
        <taxon>Clostridia</taxon>
        <taxon>Eubacteriales</taxon>
        <taxon>Peptococcaceae</taxon>
        <taxon>Peptococcaceae incertae sedis</taxon>
        <taxon>Candidatus Avidehalobacter</taxon>
    </lineage>
</organism>
<proteinExistence type="predicted"/>
<evidence type="ECO:0000313" key="2">
    <source>
        <dbReference type="EMBL" id="HIU09807.1"/>
    </source>
</evidence>
<dbReference type="SUPFAM" id="SSF48452">
    <property type="entry name" value="TPR-like"/>
    <property type="match status" value="1"/>
</dbReference>
<dbReference type="AlphaFoldDB" id="A0A9D1HIM8"/>
<evidence type="ECO:0000256" key="1">
    <source>
        <dbReference type="SAM" id="MobiDB-lite"/>
    </source>
</evidence>
<reference evidence="2" key="2">
    <citation type="journal article" date="2021" name="PeerJ">
        <title>Extensive microbial diversity within the chicken gut microbiome revealed by metagenomics and culture.</title>
        <authorList>
            <person name="Gilroy R."/>
            <person name="Ravi A."/>
            <person name="Getino M."/>
            <person name="Pursley I."/>
            <person name="Horton D.L."/>
            <person name="Alikhan N.F."/>
            <person name="Baker D."/>
            <person name="Gharbi K."/>
            <person name="Hall N."/>
            <person name="Watson M."/>
            <person name="Adriaenssens E.M."/>
            <person name="Foster-Nyarko E."/>
            <person name="Jarju S."/>
            <person name="Secka A."/>
            <person name="Antonio M."/>
            <person name="Oren A."/>
            <person name="Chaudhuri R.R."/>
            <person name="La Ragione R."/>
            <person name="Hildebrand F."/>
            <person name="Pallen M.J."/>
        </authorList>
    </citation>
    <scope>NUCLEOTIDE SEQUENCE</scope>
    <source>
        <strain evidence="2">2830</strain>
    </source>
</reference>
<reference evidence="2" key="1">
    <citation type="submission" date="2020-10" db="EMBL/GenBank/DDBJ databases">
        <authorList>
            <person name="Gilroy R."/>
        </authorList>
    </citation>
    <scope>NUCLEOTIDE SEQUENCE</scope>
    <source>
        <strain evidence="2">2830</strain>
    </source>
</reference>
<evidence type="ECO:0008006" key="4">
    <source>
        <dbReference type="Google" id="ProtNLM"/>
    </source>
</evidence>
<dbReference type="Gene3D" id="1.25.40.10">
    <property type="entry name" value="Tetratricopeptide repeat domain"/>
    <property type="match status" value="1"/>
</dbReference>
<evidence type="ECO:0000313" key="3">
    <source>
        <dbReference type="Proteomes" id="UP000824124"/>
    </source>
</evidence>
<feature type="region of interest" description="Disordered" evidence="1">
    <location>
        <begin position="302"/>
        <end position="324"/>
    </location>
</feature>